<dbReference type="AlphaFoldDB" id="A0A1H6ET74"/>
<evidence type="ECO:0000256" key="1">
    <source>
        <dbReference type="SAM" id="MobiDB-lite"/>
    </source>
</evidence>
<proteinExistence type="predicted"/>
<dbReference type="EMBL" id="FNVT01000018">
    <property type="protein sequence ID" value="SEH01060.1"/>
    <property type="molecule type" value="Genomic_DNA"/>
</dbReference>
<gene>
    <name evidence="2" type="ORF">SAMN05444920_118249</name>
</gene>
<dbReference type="Proteomes" id="UP000236732">
    <property type="component" value="Unassembled WGS sequence"/>
</dbReference>
<protein>
    <submittedName>
        <fullName evidence="2">Uncharacterized protein</fullName>
    </submittedName>
</protein>
<accession>A0A1H6ET74</accession>
<feature type="region of interest" description="Disordered" evidence="1">
    <location>
        <begin position="1"/>
        <end position="20"/>
    </location>
</feature>
<name>A0A1H6ET74_9ACTN</name>
<dbReference type="OrthoDB" id="9806398at2"/>
<sequence>MKPPPHMRRDGSELGRARDDEGVVRVETPFGLPAYLICRHEDVRLAGEIITAQVSSPQARPFP</sequence>
<evidence type="ECO:0000313" key="2">
    <source>
        <dbReference type="EMBL" id="SEH01060.1"/>
    </source>
</evidence>
<organism evidence="2 3">
    <name type="scientific">Nonomuraea solani</name>
    <dbReference type="NCBI Taxonomy" id="1144553"/>
    <lineage>
        <taxon>Bacteria</taxon>
        <taxon>Bacillati</taxon>
        <taxon>Actinomycetota</taxon>
        <taxon>Actinomycetes</taxon>
        <taxon>Streptosporangiales</taxon>
        <taxon>Streptosporangiaceae</taxon>
        <taxon>Nonomuraea</taxon>
    </lineage>
</organism>
<feature type="compositionally biased region" description="Basic and acidic residues" evidence="1">
    <location>
        <begin position="7"/>
        <end position="20"/>
    </location>
</feature>
<dbReference type="RefSeq" id="WP_103962169.1">
    <property type="nucleotide sequence ID" value="NZ_FNVT01000018.1"/>
</dbReference>
<evidence type="ECO:0000313" key="3">
    <source>
        <dbReference type="Proteomes" id="UP000236732"/>
    </source>
</evidence>
<keyword evidence="3" id="KW-1185">Reference proteome</keyword>
<reference evidence="2 3" key="1">
    <citation type="submission" date="2016-10" db="EMBL/GenBank/DDBJ databases">
        <authorList>
            <person name="de Groot N.N."/>
        </authorList>
    </citation>
    <scope>NUCLEOTIDE SEQUENCE [LARGE SCALE GENOMIC DNA]</scope>
    <source>
        <strain evidence="2 3">CGMCC 4.7037</strain>
    </source>
</reference>